<proteinExistence type="predicted"/>
<evidence type="ECO:0000259" key="1">
    <source>
        <dbReference type="Pfam" id="PF05547"/>
    </source>
</evidence>
<dbReference type="GO" id="GO:0008237">
    <property type="term" value="F:metallopeptidase activity"/>
    <property type="evidence" value="ECO:0007669"/>
    <property type="project" value="UniProtKB-KW"/>
</dbReference>
<protein>
    <submittedName>
        <fullName evidence="2">M6 family metalloprotease domain-containing protein</fullName>
    </submittedName>
</protein>
<dbReference type="PANTHER" id="PTHR41775:SF1">
    <property type="entry name" value="PEPTIDASE M6-LIKE DOMAIN-CONTAINING PROTEIN"/>
    <property type="match status" value="1"/>
</dbReference>
<comment type="caution">
    <text evidence="2">The sequence shown here is derived from an EMBL/GenBank/DDBJ whole genome shotgun (WGS) entry which is preliminary data.</text>
</comment>
<keyword evidence="3" id="KW-1185">Reference proteome</keyword>
<dbReference type="Pfam" id="PF05547">
    <property type="entry name" value="Peptidase_M6"/>
    <property type="match status" value="1"/>
</dbReference>
<sequence>MIVNAANVKSIHCNKSFCPVPPSPKLLLQLFVNYKGLKDEGKLPHHLTFEDYYYVWLSSRRGENYVGLDDGKTKKGSSSDLQLIDRPPKELKGTIKTVVLLVDFDDKPHSSSRNASYYREMLFGDIDVFPTGSMAEYYRRISNYNISNGTTGINIGGEVHGWIRLPRTSNYYTADSTGTGEYPYNAQGMAEDAVKAALEQGVSFTGYDVLGEGFVTALFIIHAGRGAEETNDPNDFWSLKWILNKEIEVSVNLSVKTFLTVPEDCQVGVCAHEWGHLAARWADFYDTGKSKFTKSNGLGNYCLMASGSWNNYGITPCLPNGMLRMFHNWITPKIVTNSEKNIVVKPASEGGSIVLIHNTAFMKDEQYVFVEYRRRTKQDTFLPDEGLAIYTVDENIDNVNDESNLAVEIIQADNKRDLAKVFGQGNRGDGEDLYPSVINGYENRLLGQNTEPPLNLNGIWTGITIEVTGNPSDSEMMIDVTITPQVVAKVSN</sequence>
<accession>A0A3D8LHV2</accession>
<keyword evidence="2" id="KW-0645">Protease</keyword>
<dbReference type="AlphaFoldDB" id="A0A3D8LHV2"/>
<dbReference type="GO" id="GO:0006508">
    <property type="term" value="P:proteolysis"/>
    <property type="evidence" value="ECO:0007669"/>
    <property type="project" value="UniProtKB-KW"/>
</dbReference>
<dbReference type="PANTHER" id="PTHR41775">
    <property type="entry name" value="SECRETED PROTEIN-RELATED"/>
    <property type="match status" value="1"/>
</dbReference>
<dbReference type="InterPro" id="IPR008757">
    <property type="entry name" value="Peptidase_M6-like_domain"/>
</dbReference>
<keyword evidence="2" id="KW-0378">Hydrolase</keyword>
<organism evidence="2 3">
    <name type="scientific">Pontibacter diazotrophicus</name>
    <dbReference type="NCBI Taxonomy" id="1400979"/>
    <lineage>
        <taxon>Bacteria</taxon>
        <taxon>Pseudomonadati</taxon>
        <taxon>Bacteroidota</taxon>
        <taxon>Cytophagia</taxon>
        <taxon>Cytophagales</taxon>
        <taxon>Hymenobacteraceae</taxon>
        <taxon>Pontibacter</taxon>
    </lineage>
</organism>
<keyword evidence="2" id="KW-0482">Metalloprotease</keyword>
<evidence type="ECO:0000313" key="3">
    <source>
        <dbReference type="Proteomes" id="UP000256708"/>
    </source>
</evidence>
<dbReference type="NCBIfam" id="TIGR03296">
    <property type="entry name" value="M6dom_TIGR03296"/>
    <property type="match status" value="1"/>
</dbReference>
<reference evidence="3" key="1">
    <citation type="submission" date="2018-08" db="EMBL/GenBank/DDBJ databases">
        <authorList>
            <person name="Liu Z.-W."/>
            <person name="Du Z.-J."/>
        </authorList>
    </citation>
    <scope>NUCLEOTIDE SEQUENCE [LARGE SCALE GENOMIC DNA]</scope>
    <source>
        <strain evidence="3">H4X</strain>
    </source>
</reference>
<feature type="domain" description="Peptidase M6-like" evidence="1">
    <location>
        <begin position="96"/>
        <end position="310"/>
    </location>
</feature>
<dbReference type="OrthoDB" id="9813478at2"/>
<dbReference type="Proteomes" id="UP000256708">
    <property type="component" value="Unassembled WGS sequence"/>
</dbReference>
<name>A0A3D8LHV2_9BACT</name>
<gene>
    <name evidence="2" type="ORF">DXT99_01810</name>
</gene>
<evidence type="ECO:0000313" key="2">
    <source>
        <dbReference type="EMBL" id="RDV16928.1"/>
    </source>
</evidence>
<dbReference type="EMBL" id="QRGR01000002">
    <property type="protein sequence ID" value="RDV16928.1"/>
    <property type="molecule type" value="Genomic_DNA"/>
</dbReference>